<feature type="repeat" description="ANK" evidence="3">
    <location>
        <begin position="329"/>
        <end position="361"/>
    </location>
</feature>
<reference evidence="7" key="1">
    <citation type="submission" date="2010-05" db="EMBL/GenBank/DDBJ databases">
        <title>The genome sequence of Magnaporthe poae strain ATCC 64411.</title>
        <authorList>
            <person name="Ma L.-J."/>
            <person name="Dead R."/>
            <person name="Young S."/>
            <person name="Zeng Q."/>
            <person name="Koehrsen M."/>
            <person name="Alvarado L."/>
            <person name="Berlin A."/>
            <person name="Chapman S.B."/>
            <person name="Chen Z."/>
            <person name="Freedman E."/>
            <person name="Gellesch M."/>
            <person name="Goldberg J."/>
            <person name="Griggs A."/>
            <person name="Gujja S."/>
            <person name="Heilman E.R."/>
            <person name="Heiman D."/>
            <person name="Hepburn T."/>
            <person name="Howarth C."/>
            <person name="Jen D."/>
            <person name="Larson L."/>
            <person name="Mehta T."/>
            <person name="Neiman D."/>
            <person name="Pearson M."/>
            <person name="Roberts A."/>
            <person name="Saif S."/>
            <person name="Shea T."/>
            <person name="Shenoy N."/>
            <person name="Sisk P."/>
            <person name="Stolte C."/>
            <person name="Sykes S."/>
            <person name="Walk T."/>
            <person name="White J."/>
            <person name="Yandava C."/>
            <person name="Haas B."/>
            <person name="Nusbaum C."/>
            <person name="Birren B."/>
        </authorList>
    </citation>
    <scope>NUCLEOTIDE SEQUENCE [LARGE SCALE GENOMIC DNA]</scope>
    <source>
        <strain evidence="7">ATCC 64411 / 73-15</strain>
    </source>
</reference>
<reference evidence="5" key="2">
    <citation type="submission" date="2010-05" db="EMBL/GenBank/DDBJ databases">
        <title>The Genome Sequence of Magnaporthe poae strain ATCC 64411.</title>
        <authorList>
            <consortium name="The Broad Institute Genome Sequencing Platform"/>
            <consortium name="Broad Institute Genome Sequencing Center for Infectious Disease"/>
            <person name="Ma L.-J."/>
            <person name="Dead R."/>
            <person name="Young S."/>
            <person name="Zeng Q."/>
            <person name="Koehrsen M."/>
            <person name="Alvarado L."/>
            <person name="Berlin A."/>
            <person name="Chapman S.B."/>
            <person name="Chen Z."/>
            <person name="Freedman E."/>
            <person name="Gellesch M."/>
            <person name="Goldberg J."/>
            <person name="Griggs A."/>
            <person name="Gujja S."/>
            <person name="Heilman E.R."/>
            <person name="Heiman D."/>
            <person name="Hepburn T."/>
            <person name="Howarth C."/>
            <person name="Jen D."/>
            <person name="Larson L."/>
            <person name="Mehta T."/>
            <person name="Neiman D."/>
            <person name="Pearson M."/>
            <person name="Roberts A."/>
            <person name="Saif S."/>
            <person name="Shea T."/>
            <person name="Shenoy N."/>
            <person name="Sisk P."/>
            <person name="Stolte C."/>
            <person name="Sykes S."/>
            <person name="Walk T."/>
            <person name="White J."/>
            <person name="Yandava C."/>
            <person name="Haas B."/>
            <person name="Nusbaum C."/>
            <person name="Birren B."/>
        </authorList>
    </citation>
    <scope>NUCLEOTIDE SEQUENCE</scope>
    <source>
        <strain evidence="5">ATCC 64411</strain>
    </source>
</reference>
<evidence type="ECO:0000256" key="4">
    <source>
        <dbReference type="SAM" id="MobiDB-lite"/>
    </source>
</evidence>
<evidence type="ECO:0000313" key="6">
    <source>
        <dbReference type="EnsemblFungi" id="MAPG_10962T0"/>
    </source>
</evidence>
<sequence length="1040" mass="115958">MEEGTKHNESALHPATHVFLSDGTQNNQTSPNKRSSYRNATSDIPQATLATGNPSLAMATPPFVTVPDELLLGLFERLEIADKNALVRASRHLYEKLNPHLYLFNVRHENSSAMIWAAWEGSLGTMKLAYEAGADPNDRLSRFPLLFLPKGFADSISQAMPSSPSGELVFMPLHLASHHGHTDVVAWLLSHGAQIDAECRGIQHYEVMLMVTNVDPVTPRPWDPNLFSWSPLHMAVCQGHMATTELLIKRGHPTQHRTTYMGVSAMHSAALGGRCDVMRLLVATDPGVIGSLDQRGRTAFHYAAFGPAGASVCRVLAELGVDINRRDKSGMTPLHIAMYLDKIHTAIAMLDAGATVDMKQDREQGLPFTPLHAVCCPAWRRNLVYTPFGSRLYLTSNSGSSRPWDERRQVLLQRMLCQGGTDVNARIDFSGNDLKISDCTALQLAIDQPTHIMKMLLDAGAEPQPRIVHYFVECGQYVLDEERDAKVSLLLEYGLRIDVPLPDYPGTLLEYCRKHTIWYTSDLLRFILARVKIDVHSSREHLSQVALRHLELESRTGTMNLAPFTWLVEAGALIEPEALKYWLKRTYNPYFAKPETNASLVRLLPNTVSFQELLIWALAGFHDREDPHMVPRRSPYTYTLEEEIVMAMLGQIKGPITARDDATGRTALHYTVLCGHLTATVNLLRRGTDPNMADNFGYTPLYAMLARGGVATVEGKVYGLDALLRHGADPFHIVPTPSPHMPDYYYRDDCHRHGAPEISPTQYMVLEFSLYRNCGTSQILKYVSVTDIPAGRIPSVTLRCISFCLSRPIRLRSLCELVMAWGRTDVAQRADVDRAMLVVLQALWDSLLVLDGGRGGYNGSTNSNNSNNNDDNKAYGPAVLVAVQRLVVFMLWYFGRHTMDTSRGHGAADDVWACIARHMTSRQLSREEPTQLDKALIRFFSLDALSLPGHVVPRPRSVRACRPREEFDQWVIDPPPPSLLSPSPSWPAQLGPLPQYVTIAAVAGQLRSEVLAAFQRDFLKRVARLRGLDGERDSSLAPPR</sequence>
<dbReference type="STRING" id="644358.A0A0C4EE02"/>
<dbReference type="PANTHER" id="PTHR24198:SF165">
    <property type="entry name" value="ANKYRIN REPEAT-CONTAINING PROTEIN-RELATED"/>
    <property type="match status" value="1"/>
</dbReference>
<accession>A0A0C4EE02</accession>
<evidence type="ECO:0000313" key="5">
    <source>
        <dbReference type="EMBL" id="KLU92015.1"/>
    </source>
</evidence>
<feature type="repeat" description="ANK" evidence="3">
    <location>
        <begin position="295"/>
        <end position="328"/>
    </location>
</feature>
<dbReference type="EnsemblFungi" id="MAPG_10962T0">
    <property type="protein sequence ID" value="MAPG_10962T0"/>
    <property type="gene ID" value="MAPG_10962"/>
</dbReference>
<keyword evidence="1" id="KW-0677">Repeat</keyword>
<evidence type="ECO:0000256" key="3">
    <source>
        <dbReference type="PROSITE-ProRule" id="PRU00023"/>
    </source>
</evidence>
<dbReference type="Proteomes" id="UP000011715">
    <property type="component" value="Unassembled WGS sequence"/>
</dbReference>
<reference evidence="6" key="4">
    <citation type="journal article" date="2015" name="G3 (Bethesda)">
        <title>Genome sequences of three phytopathogenic species of the Magnaporthaceae family of fungi.</title>
        <authorList>
            <person name="Okagaki L.H."/>
            <person name="Nunes C.C."/>
            <person name="Sailsbery J."/>
            <person name="Clay B."/>
            <person name="Brown D."/>
            <person name="John T."/>
            <person name="Oh Y."/>
            <person name="Young N."/>
            <person name="Fitzgerald M."/>
            <person name="Haas B.J."/>
            <person name="Zeng Q."/>
            <person name="Young S."/>
            <person name="Adiconis X."/>
            <person name="Fan L."/>
            <person name="Levin J.Z."/>
            <person name="Mitchell T.K."/>
            <person name="Okubara P.A."/>
            <person name="Farman M.L."/>
            <person name="Kohn L.M."/>
            <person name="Birren B."/>
            <person name="Ma L.-J."/>
            <person name="Dean R.A."/>
        </authorList>
    </citation>
    <scope>NUCLEOTIDE SEQUENCE</scope>
    <source>
        <strain evidence="6">ATCC 64411 / 73-15</strain>
    </source>
</reference>
<feature type="repeat" description="ANK" evidence="3">
    <location>
        <begin position="663"/>
        <end position="695"/>
    </location>
</feature>
<evidence type="ECO:0008006" key="8">
    <source>
        <dbReference type="Google" id="ProtNLM"/>
    </source>
</evidence>
<evidence type="ECO:0000256" key="2">
    <source>
        <dbReference type="ARBA" id="ARBA00023043"/>
    </source>
</evidence>
<dbReference type="EMBL" id="ADBL01002700">
    <property type="status" value="NOT_ANNOTATED_CDS"/>
    <property type="molecule type" value="Genomic_DNA"/>
</dbReference>
<dbReference type="PROSITE" id="PS50297">
    <property type="entry name" value="ANK_REP_REGION"/>
    <property type="match status" value="4"/>
</dbReference>
<organism evidence="6 7">
    <name type="scientific">Magnaporthiopsis poae (strain ATCC 64411 / 73-15)</name>
    <name type="common">Kentucky bluegrass fungus</name>
    <name type="synonym">Magnaporthe poae</name>
    <dbReference type="NCBI Taxonomy" id="644358"/>
    <lineage>
        <taxon>Eukaryota</taxon>
        <taxon>Fungi</taxon>
        <taxon>Dikarya</taxon>
        <taxon>Ascomycota</taxon>
        <taxon>Pezizomycotina</taxon>
        <taxon>Sordariomycetes</taxon>
        <taxon>Sordariomycetidae</taxon>
        <taxon>Magnaporthales</taxon>
        <taxon>Magnaporthaceae</taxon>
        <taxon>Magnaporthiopsis</taxon>
    </lineage>
</organism>
<evidence type="ECO:0000256" key="1">
    <source>
        <dbReference type="ARBA" id="ARBA00022737"/>
    </source>
</evidence>
<dbReference type="InterPro" id="IPR002110">
    <property type="entry name" value="Ankyrin_rpt"/>
</dbReference>
<dbReference type="AlphaFoldDB" id="A0A0C4EE02"/>
<proteinExistence type="predicted"/>
<reference evidence="6" key="5">
    <citation type="submission" date="2015-06" db="UniProtKB">
        <authorList>
            <consortium name="EnsemblFungi"/>
        </authorList>
    </citation>
    <scope>IDENTIFICATION</scope>
    <source>
        <strain evidence="6">ATCC 64411</strain>
    </source>
</reference>
<feature type="compositionally biased region" description="Polar residues" evidence="4">
    <location>
        <begin position="22"/>
        <end position="39"/>
    </location>
</feature>
<feature type="repeat" description="ANK" evidence="3">
    <location>
        <begin position="172"/>
        <end position="200"/>
    </location>
</feature>
<dbReference type="eggNOG" id="KOG4177">
    <property type="taxonomic scope" value="Eukaryota"/>
</dbReference>
<dbReference type="VEuPathDB" id="FungiDB:MAPG_10962"/>
<name>A0A0C4EE02_MAGP6</name>
<dbReference type="SUPFAM" id="SSF48403">
    <property type="entry name" value="Ankyrin repeat"/>
    <property type="match status" value="2"/>
</dbReference>
<dbReference type="SMART" id="SM00248">
    <property type="entry name" value="ANK"/>
    <property type="match status" value="9"/>
</dbReference>
<gene>
    <name evidence="5" type="ORF">MAPG_10962</name>
</gene>
<dbReference type="OrthoDB" id="341259at2759"/>
<keyword evidence="2 3" id="KW-0040">ANK repeat</keyword>
<reference evidence="5" key="3">
    <citation type="submission" date="2011-03" db="EMBL/GenBank/DDBJ databases">
        <title>Annotation of Magnaporthe poae ATCC 64411.</title>
        <authorList>
            <person name="Ma L.-J."/>
            <person name="Dead R."/>
            <person name="Young S.K."/>
            <person name="Zeng Q."/>
            <person name="Gargeya S."/>
            <person name="Fitzgerald M."/>
            <person name="Haas B."/>
            <person name="Abouelleil A."/>
            <person name="Alvarado L."/>
            <person name="Arachchi H.M."/>
            <person name="Berlin A."/>
            <person name="Brown A."/>
            <person name="Chapman S.B."/>
            <person name="Chen Z."/>
            <person name="Dunbar C."/>
            <person name="Freedman E."/>
            <person name="Gearin G."/>
            <person name="Gellesch M."/>
            <person name="Goldberg J."/>
            <person name="Griggs A."/>
            <person name="Gujja S."/>
            <person name="Heiman D."/>
            <person name="Howarth C."/>
            <person name="Larson L."/>
            <person name="Lui A."/>
            <person name="MacDonald P.J.P."/>
            <person name="Mehta T."/>
            <person name="Montmayeur A."/>
            <person name="Murphy C."/>
            <person name="Neiman D."/>
            <person name="Pearson M."/>
            <person name="Priest M."/>
            <person name="Roberts A."/>
            <person name="Saif S."/>
            <person name="Shea T."/>
            <person name="Shenoy N."/>
            <person name="Sisk P."/>
            <person name="Stolte C."/>
            <person name="Sykes S."/>
            <person name="Yandava C."/>
            <person name="Wortman J."/>
            <person name="Nusbaum C."/>
            <person name="Birren B."/>
        </authorList>
    </citation>
    <scope>NUCLEOTIDE SEQUENCE</scope>
    <source>
        <strain evidence="5">ATCC 64411</strain>
    </source>
</reference>
<feature type="repeat" description="ANK" evidence="3">
    <location>
        <begin position="227"/>
        <end position="259"/>
    </location>
</feature>
<dbReference type="Gene3D" id="1.25.40.20">
    <property type="entry name" value="Ankyrin repeat-containing domain"/>
    <property type="match status" value="2"/>
</dbReference>
<dbReference type="InterPro" id="IPR036770">
    <property type="entry name" value="Ankyrin_rpt-contain_sf"/>
</dbReference>
<feature type="region of interest" description="Disordered" evidence="4">
    <location>
        <begin position="1"/>
        <end position="39"/>
    </location>
</feature>
<dbReference type="Pfam" id="PF12796">
    <property type="entry name" value="Ank_2"/>
    <property type="match status" value="2"/>
</dbReference>
<evidence type="ECO:0000313" key="7">
    <source>
        <dbReference type="Proteomes" id="UP000011715"/>
    </source>
</evidence>
<protein>
    <recommendedName>
        <fullName evidence="8">F-box domain-containing protein</fullName>
    </recommendedName>
</protein>
<dbReference type="PANTHER" id="PTHR24198">
    <property type="entry name" value="ANKYRIN REPEAT AND PROTEIN KINASE DOMAIN-CONTAINING PROTEIN"/>
    <property type="match status" value="1"/>
</dbReference>
<dbReference type="PROSITE" id="PS50088">
    <property type="entry name" value="ANK_REPEAT"/>
    <property type="match status" value="5"/>
</dbReference>
<dbReference type="EMBL" id="GL876978">
    <property type="protein sequence ID" value="KLU92015.1"/>
    <property type="molecule type" value="Genomic_DNA"/>
</dbReference>
<feature type="compositionally biased region" description="Basic and acidic residues" evidence="4">
    <location>
        <begin position="1"/>
        <end position="10"/>
    </location>
</feature>
<keyword evidence="7" id="KW-1185">Reference proteome</keyword>
<dbReference type="Pfam" id="PF00023">
    <property type="entry name" value="Ank"/>
    <property type="match status" value="2"/>
</dbReference>